<dbReference type="KEGG" id="pki:111860701"/>
<dbReference type="STRING" id="1676925.ENSPKIP00000015178"/>
<dbReference type="GO" id="GO:0005929">
    <property type="term" value="C:cilium"/>
    <property type="evidence" value="ECO:0007669"/>
    <property type="project" value="TreeGrafter"/>
</dbReference>
<accession>A0A3B3R9Y4</accession>
<dbReference type="Ensembl" id="ENSPKIT00000039638.1">
    <property type="protein sequence ID" value="ENSPKIP00000015178.1"/>
    <property type="gene ID" value="ENSPKIG00000001976.1"/>
</dbReference>
<dbReference type="CDD" id="cd23767">
    <property type="entry name" value="IQCD"/>
    <property type="match status" value="2"/>
</dbReference>
<dbReference type="Gene3D" id="1.20.5.190">
    <property type="match status" value="2"/>
</dbReference>
<sequence length="579" mass="66738">MSLSRNEDVDPYLRSLATAVASKSEHIAPEVIVKLKDILNRKSVGGSEELKKFKQDMYTTEILQYCSDALTYNYDTVQGGYETAVQIAEIVSTCCVGLDGIKKRERFHKQFLPLVADNLSSLAVCIMDAALEVKKSANIIHFGKIMDSIFWLLKGHGQLIQHVLQSKYYEKIQLCDNEEIGKISLLFLQHLIESNSEFFIEIRHGTLNGILDDIVYKLGCSSSSVTCSTAINTLLIIARKSHSVAELISGKYEGLKAMLKNDWNGKGFDAEVEQLSDLLYPEVQHKEASLQLVERETKSACMIQATWRGFQTRKRMKTLSKAVITLQKKFREMRQQQKLQSEKKKAEEDFLFQVHLRRQRAQCEFKQRQLYLLEIVPADQMDRYLCEVEHRAAINIQKVWRGYRERKNFQQQKQALKKSKAAVTIQRAVLGFLKRRRDMRQQLSPWRGTRHLTDTIRTDLTKEVKEYITLHPSNLVSMESCRELHLRTQELLLQNLMKKDKDQRAEQHRQALLAQVNTDIELLMSAPPLRNSSGLDVDAYLSRSAPVASWARQSHSTMLQVSRSPWWMKFGETSSDNEF</sequence>
<dbReference type="GeneTree" id="ENSGT00390000002188"/>
<evidence type="ECO:0000256" key="1">
    <source>
        <dbReference type="SAM" id="Coils"/>
    </source>
</evidence>
<evidence type="ECO:0000313" key="2">
    <source>
        <dbReference type="Ensembl" id="ENSPKIP00000015178.1"/>
    </source>
</evidence>
<reference evidence="2" key="1">
    <citation type="submission" date="2025-08" db="UniProtKB">
        <authorList>
            <consortium name="Ensembl"/>
        </authorList>
    </citation>
    <scope>IDENTIFICATION</scope>
</reference>
<proteinExistence type="predicted"/>
<dbReference type="Pfam" id="PF00612">
    <property type="entry name" value="IQ"/>
    <property type="match status" value="3"/>
</dbReference>
<organism evidence="2 3">
    <name type="scientific">Paramormyrops kingsleyae</name>
    <dbReference type="NCBI Taxonomy" id="1676925"/>
    <lineage>
        <taxon>Eukaryota</taxon>
        <taxon>Metazoa</taxon>
        <taxon>Chordata</taxon>
        <taxon>Craniata</taxon>
        <taxon>Vertebrata</taxon>
        <taxon>Euteleostomi</taxon>
        <taxon>Actinopterygii</taxon>
        <taxon>Neopterygii</taxon>
        <taxon>Teleostei</taxon>
        <taxon>Osteoglossocephala</taxon>
        <taxon>Osteoglossomorpha</taxon>
        <taxon>Osteoglossiformes</taxon>
        <taxon>Mormyridae</taxon>
        <taxon>Paramormyrops</taxon>
    </lineage>
</organism>
<dbReference type="Proteomes" id="UP000261540">
    <property type="component" value="Unplaced"/>
</dbReference>
<feature type="coiled-coil region" evidence="1">
    <location>
        <begin position="316"/>
        <end position="349"/>
    </location>
</feature>
<dbReference type="PANTHER" id="PTHR15673:SF2">
    <property type="entry name" value="IQ CALMODULIN-BINDING MOTIF-CONTAINING PROTEIN 1"/>
    <property type="match status" value="1"/>
</dbReference>
<keyword evidence="3" id="KW-1185">Reference proteome</keyword>
<dbReference type="PROSITE" id="PS50096">
    <property type="entry name" value="IQ"/>
    <property type="match status" value="2"/>
</dbReference>
<dbReference type="GO" id="GO:0060271">
    <property type="term" value="P:cilium assembly"/>
    <property type="evidence" value="ECO:0007669"/>
    <property type="project" value="InterPro"/>
</dbReference>
<evidence type="ECO:0000313" key="3">
    <source>
        <dbReference type="Proteomes" id="UP000261540"/>
    </source>
</evidence>
<dbReference type="GO" id="GO:0005516">
    <property type="term" value="F:calmodulin binding"/>
    <property type="evidence" value="ECO:0007669"/>
    <property type="project" value="InterPro"/>
</dbReference>
<dbReference type="OrthoDB" id="8178106at2759"/>
<protein>
    <submittedName>
        <fullName evidence="2">IQ motif containing B1</fullName>
    </submittedName>
</protein>
<reference evidence="2" key="2">
    <citation type="submission" date="2025-09" db="UniProtKB">
        <authorList>
            <consortium name="Ensembl"/>
        </authorList>
    </citation>
    <scope>IDENTIFICATION</scope>
</reference>
<dbReference type="SMART" id="SM00015">
    <property type="entry name" value="IQ"/>
    <property type="match status" value="4"/>
</dbReference>
<name>A0A3B3R9Y4_9TELE</name>
<keyword evidence="1" id="KW-0175">Coiled coil</keyword>
<dbReference type="InterPro" id="IPR000048">
    <property type="entry name" value="IQ_motif_EF-hand-BS"/>
</dbReference>
<dbReference type="PANTHER" id="PTHR15673">
    <property type="entry name" value="IQ CALMODULIN-BINDING MOTIF CONTAINING PROTEIN 1"/>
    <property type="match status" value="1"/>
</dbReference>
<dbReference type="InterPro" id="IPR028765">
    <property type="entry name" value="IQCB1"/>
</dbReference>
<dbReference type="AlphaFoldDB" id="A0A3B3R9Y4"/>